<dbReference type="PANTHER" id="PTHR48207">
    <property type="entry name" value="SUCCINATE--HYDROXYMETHYLGLUTARATE COA-TRANSFERASE"/>
    <property type="match status" value="1"/>
</dbReference>
<dbReference type="RefSeq" id="WP_102071872.1">
    <property type="nucleotide sequence ID" value="NZ_PDNV01000021.1"/>
</dbReference>
<protein>
    <submittedName>
        <fullName evidence="3">CoA transferase</fullName>
    </submittedName>
</protein>
<dbReference type="Gene3D" id="3.30.1540.10">
    <property type="entry name" value="formyl-coa transferase, domain 3"/>
    <property type="match status" value="1"/>
</dbReference>
<dbReference type="OrthoDB" id="5294844at2"/>
<sequence length="397" mass="43989">MDQGPLSGIRVLDLTSVIMGPYATQHLGDLGADVIKVESPQGDSIRGVGPNGQKGLGPLFLNLNRNKRSVVLDLKQELGRKALLKLAEDADVLLYNIRPQAMERLGLGYRVLEAVNPRLIYVGAYGYGQGGKYAADPAFDDLIQAASGMAHSLSLAQDGEPLYIPITIVDRSVGVYVYGTICAALFDRSRSGKGQKIDIPMFETMTHMVMGDHLFGQVFDPPQGSYGYPRLLSKSRRPYRTLDGYMGCTVYTDAQWQRFFCAIGRATLMDEDRRFSNIGARTEHVDFVYSFIEKELSSRTTAEWVDVLGRADIPCFPVHTFESLRLDPHLADIGFFSMQEHSEVGSITSMKHPAEWSRTSPSTRHQAPSLGQHSREVLTEAGFTLAELDHMEHEGII</sequence>
<dbReference type="GO" id="GO:0008410">
    <property type="term" value="F:CoA-transferase activity"/>
    <property type="evidence" value="ECO:0007669"/>
    <property type="project" value="TreeGrafter"/>
</dbReference>
<keyword evidence="4" id="KW-1185">Reference proteome</keyword>
<reference evidence="3 4" key="1">
    <citation type="submission" date="2017-10" db="EMBL/GenBank/DDBJ databases">
        <title>Two draft genome sequences of Pusillimonas sp. strains isolated from a nitrate- and radionuclide-contaminated groundwater in Russia.</title>
        <authorList>
            <person name="Grouzdev D.S."/>
            <person name="Tourova T.P."/>
            <person name="Goeva M.A."/>
            <person name="Babich T.L."/>
            <person name="Sokolova D.S."/>
            <person name="Abdullin R."/>
            <person name="Poltaraus A.B."/>
            <person name="Toshchakov S.V."/>
            <person name="Nazina T.N."/>
        </authorList>
    </citation>
    <scope>NUCLEOTIDE SEQUENCE [LARGE SCALE GENOMIC DNA]</scope>
    <source>
        <strain evidence="3 4">JR1/69-2-13</strain>
    </source>
</reference>
<dbReference type="SUPFAM" id="SSF89796">
    <property type="entry name" value="CoA-transferase family III (CaiB/BaiF)"/>
    <property type="match status" value="1"/>
</dbReference>
<proteinExistence type="predicted"/>
<feature type="region of interest" description="Disordered" evidence="2">
    <location>
        <begin position="351"/>
        <end position="373"/>
    </location>
</feature>
<dbReference type="AlphaFoldDB" id="A0A2N4UAH5"/>
<dbReference type="Proteomes" id="UP000234328">
    <property type="component" value="Unassembled WGS sequence"/>
</dbReference>
<dbReference type="InterPro" id="IPR050483">
    <property type="entry name" value="CoA-transferase_III_domain"/>
</dbReference>
<accession>A0A2N4UAH5</accession>
<evidence type="ECO:0000256" key="1">
    <source>
        <dbReference type="ARBA" id="ARBA00022679"/>
    </source>
</evidence>
<dbReference type="Pfam" id="PF02515">
    <property type="entry name" value="CoA_transf_3"/>
    <property type="match status" value="1"/>
</dbReference>
<dbReference type="InterPro" id="IPR003673">
    <property type="entry name" value="CoA-Trfase_fam_III"/>
</dbReference>
<comment type="caution">
    <text evidence="3">The sequence shown here is derived from an EMBL/GenBank/DDBJ whole genome shotgun (WGS) entry which is preliminary data.</text>
</comment>
<feature type="compositionally biased region" description="Polar residues" evidence="2">
    <location>
        <begin position="357"/>
        <end position="372"/>
    </location>
</feature>
<dbReference type="PANTHER" id="PTHR48207:SF4">
    <property type="entry name" value="BLL6097 PROTEIN"/>
    <property type="match status" value="1"/>
</dbReference>
<evidence type="ECO:0000313" key="3">
    <source>
        <dbReference type="EMBL" id="PLC52025.1"/>
    </source>
</evidence>
<name>A0A2N4UAH5_9BURK</name>
<dbReference type="InterPro" id="IPR023606">
    <property type="entry name" value="CoA-Trfase_III_dom_1_sf"/>
</dbReference>
<gene>
    <name evidence="3" type="ORF">CR155_20300</name>
</gene>
<dbReference type="EMBL" id="PDNV01000021">
    <property type="protein sequence ID" value="PLC52025.1"/>
    <property type="molecule type" value="Genomic_DNA"/>
</dbReference>
<evidence type="ECO:0000313" key="4">
    <source>
        <dbReference type="Proteomes" id="UP000234328"/>
    </source>
</evidence>
<evidence type="ECO:0000256" key="2">
    <source>
        <dbReference type="SAM" id="MobiDB-lite"/>
    </source>
</evidence>
<dbReference type="Gene3D" id="3.40.50.10540">
    <property type="entry name" value="Crotonobetainyl-coa:carnitine coa-transferase, domain 1"/>
    <property type="match status" value="1"/>
</dbReference>
<dbReference type="InterPro" id="IPR044855">
    <property type="entry name" value="CoA-Trfase_III_dom3_sf"/>
</dbReference>
<organism evidence="3 4">
    <name type="scientific">Pollutimonas nitritireducens</name>
    <dbReference type="NCBI Taxonomy" id="2045209"/>
    <lineage>
        <taxon>Bacteria</taxon>
        <taxon>Pseudomonadati</taxon>
        <taxon>Pseudomonadota</taxon>
        <taxon>Betaproteobacteria</taxon>
        <taxon>Burkholderiales</taxon>
        <taxon>Alcaligenaceae</taxon>
        <taxon>Pollutimonas</taxon>
    </lineage>
</organism>
<keyword evidence="1 3" id="KW-0808">Transferase</keyword>